<sequence length="22" mass="2495">MIYQTPGRSPRNRGLPKGKPKI</sequence>
<comment type="caution">
    <text evidence="2">The sequence shown here is derived from an EMBL/GenBank/DDBJ whole genome shotgun (WGS) entry which is preliminary data.</text>
</comment>
<feature type="compositionally biased region" description="Basic residues" evidence="1">
    <location>
        <begin position="10"/>
        <end position="22"/>
    </location>
</feature>
<reference evidence="2 3" key="1">
    <citation type="submission" date="2020-08" db="EMBL/GenBank/DDBJ databases">
        <title>Sphingobacterium sp. DN00404 isolated from aquaculture water.</title>
        <authorList>
            <person name="Zhang M."/>
        </authorList>
    </citation>
    <scope>NUCLEOTIDE SEQUENCE [LARGE SCALE GENOMIC DNA]</scope>
    <source>
        <strain evidence="2 3">DN00404</strain>
    </source>
</reference>
<evidence type="ECO:0000313" key="2">
    <source>
        <dbReference type="EMBL" id="MBD1434361.1"/>
    </source>
</evidence>
<proteinExistence type="predicted"/>
<dbReference type="RefSeq" id="WP_190995257.1">
    <property type="nucleotide sequence ID" value="NZ_JACOIK010000011.1"/>
</dbReference>
<gene>
    <name evidence="2" type="ORF">H8B06_16130</name>
</gene>
<organism evidence="2 3">
    <name type="scientific">Sphingobacterium micropteri</name>
    <dbReference type="NCBI Taxonomy" id="2763501"/>
    <lineage>
        <taxon>Bacteria</taxon>
        <taxon>Pseudomonadati</taxon>
        <taxon>Bacteroidota</taxon>
        <taxon>Sphingobacteriia</taxon>
        <taxon>Sphingobacteriales</taxon>
        <taxon>Sphingobacteriaceae</taxon>
        <taxon>Sphingobacterium</taxon>
    </lineage>
</organism>
<keyword evidence="3" id="KW-1185">Reference proteome</keyword>
<protein>
    <submittedName>
        <fullName evidence="2">Uncharacterized protein</fullName>
    </submittedName>
</protein>
<feature type="region of interest" description="Disordered" evidence="1">
    <location>
        <begin position="1"/>
        <end position="22"/>
    </location>
</feature>
<name>A0ABR7YT13_9SPHI</name>
<dbReference type="EMBL" id="JACOIK010000011">
    <property type="protein sequence ID" value="MBD1434361.1"/>
    <property type="molecule type" value="Genomic_DNA"/>
</dbReference>
<accession>A0ABR7YT13</accession>
<evidence type="ECO:0000256" key="1">
    <source>
        <dbReference type="SAM" id="MobiDB-lite"/>
    </source>
</evidence>
<dbReference type="Proteomes" id="UP000602759">
    <property type="component" value="Unassembled WGS sequence"/>
</dbReference>
<evidence type="ECO:0000313" key="3">
    <source>
        <dbReference type="Proteomes" id="UP000602759"/>
    </source>
</evidence>